<dbReference type="EMBL" id="MLQR01000003">
    <property type="protein sequence ID" value="OIJ16808.1"/>
    <property type="molecule type" value="Genomic_DNA"/>
</dbReference>
<dbReference type="PANTHER" id="PTHR24320">
    <property type="entry name" value="RETINOL DEHYDROGENASE"/>
    <property type="match status" value="1"/>
</dbReference>
<dbReference type="Proteomes" id="UP000179524">
    <property type="component" value="Unassembled WGS sequence"/>
</dbReference>
<protein>
    <submittedName>
        <fullName evidence="3">Short-chain dehydrogenase</fullName>
    </submittedName>
</protein>
<dbReference type="OrthoDB" id="9809821at2"/>
<dbReference type="InterPro" id="IPR036291">
    <property type="entry name" value="NAD(P)-bd_dom_sf"/>
</dbReference>
<dbReference type="Gene3D" id="3.40.50.720">
    <property type="entry name" value="NAD(P)-binding Rossmann-like Domain"/>
    <property type="match status" value="1"/>
</dbReference>
<evidence type="ECO:0000313" key="4">
    <source>
        <dbReference type="Proteomes" id="UP000179524"/>
    </source>
</evidence>
<dbReference type="PRINTS" id="PR00081">
    <property type="entry name" value="GDHRDH"/>
</dbReference>
<reference evidence="3 4" key="1">
    <citation type="submission" date="2016-10" db="EMBL/GenBank/DDBJ databases">
        <title>Draft genome sequences of four alkaliphilic bacteria belonging to the Anaerobacillus genus.</title>
        <authorList>
            <person name="Bassil N.M."/>
            <person name="Lloyd J.R."/>
        </authorList>
    </citation>
    <scope>NUCLEOTIDE SEQUENCE [LARGE SCALE GENOMIC DNA]</scope>
    <source>
        <strain evidence="3 4">DSM 18345</strain>
    </source>
</reference>
<evidence type="ECO:0000313" key="3">
    <source>
        <dbReference type="EMBL" id="OIJ16808.1"/>
    </source>
</evidence>
<dbReference type="RefSeq" id="WP_071308499.1">
    <property type="nucleotide sequence ID" value="NZ_MLQR01000003.1"/>
</dbReference>
<gene>
    <name evidence="3" type="ORF">BKP37_04560</name>
</gene>
<organism evidence="3 4">
    <name type="scientific">Anaerobacillus alkalilacustris</name>
    <dbReference type="NCBI Taxonomy" id="393763"/>
    <lineage>
        <taxon>Bacteria</taxon>
        <taxon>Bacillati</taxon>
        <taxon>Bacillota</taxon>
        <taxon>Bacilli</taxon>
        <taxon>Bacillales</taxon>
        <taxon>Bacillaceae</taxon>
        <taxon>Anaerobacillus</taxon>
    </lineage>
</organism>
<dbReference type="Pfam" id="PF00106">
    <property type="entry name" value="adh_short"/>
    <property type="match status" value="1"/>
</dbReference>
<dbReference type="InterPro" id="IPR002347">
    <property type="entry name" value="SDR_fam"/>
</dbReference>
<comment type="similarity">
    <text evidence="1">Belongs to the short-chain dehydrogenases/reductases (SDR) family.</text>
</comment>
<comment type="caution">
    <text evidence="3">The sequence shown here is derived from an EMBL/GenBank/DDBJ whole genome shotgun (WGS) entry which is preliminary data.</text>
</comment>
<dbReference type="GO" id="GO:0016491">
    <property type="term" value="F:oxidoreductase activity"/>
    <property type="evidence" value="ECO:0007669"/>
    <property type="project" value="UniProtKB-KW"/>
</dbReference>
<dbReference type="PANTHER" id="PTHR24320:SF148">
    <property type="entry name" value="NAD(P)-BINDING ROSSMANN-FOLD SUPERFAMILY PROTEIN"/>
    <property type="match status" value="1"/>
</dbReference>
<evidence type="ECO:0000256" key="1">
    <source>
        <dbReference type="ARBA" id="ARBA00006484"/>
    </source>
</evidence>
<evidence type="ECO:0000256" key="2">
    <source>
        <dbReference type="ARBA" id="ARBA00023002"/>
    </source>
</evidence>
<dbReference type="AlphaFoldDB" id="A0A1S2LWA2"/>
<dbReference type="SUPFAM" id="SSF51735">
    <property type="entry name" value="NAD(P)-binding Rossmann-fold domains"/>
    <property type="match status" value="1"/>
</dbReference>
<proteinExistence type="inferred from homology"/>
<keyword evidence="2" id="KW-0560">Oxidoreductase</keyword>
<keyword evidence="4" id="KW-1185">Reference proteome</keyword>
<accession>A0A1S2LWA2</accession>
<sequence>MSERIVIITGANSGIGKAATEKFARAGYHVVMACRNLEISKQVQEEIKEVTGSSRVDLMQIDVSSFNSIRTFCSEFKNKYQKLDVLVNNAAYFNHGEKKFQLSNDNLELTFATNLFGPFLLTQLLVDELAKSEDPRILNACTTNIRHFFDPKREIELDNLYGEKDEPYNVYKRYGDSKMALLMTTIKMADEYKNKNIKVNAIQIPAIKISKRTIQKIDSVWWRTAARIQNLFTPNPSTMAETYFSICTSKQWSDVTGKLINDKVEVVQPSQYGANGRDSIKQFFDKGVYPKYADNKEMIEYIWELCTELTKCSKEEEIVFC</sequence>
<name>A0A1S2LWA2_9BACI</name>